<dbReference type="InterPro" id="IPR002182">
    <property type="entry name" value="NB-ARC"/>
</dbReference>
<dbReference type="InterPro" id="IPR036390">
    <property type="entry name" value="WH_DNA-bd_sf"/>
</dbReference>
<dbReference type="SUPFAM" id="SSF46785">
    <property type="entry name" value="Winged helix' DNA-binding domain"/>
    <property type="match status" value="1"/>
</dbReference>
<dbReference type="InterPro" id="IPR044974">
    <property type="entry name" value="Disease_R_plants"/>
</dbReference>
<evidence type="ECO:0000313" key="7">
    <source>
        <dbReference type="Proteomes" id="UP001634007"/>
    </source>
</evidence>
<dbReference type="Proteomes" id="UP001634007">
    <property type="component" value="Unassembled WGS sequence"/>
</dbReference>
<dbReference type="Pfam" id="PF01582">
    <property type="entry name" value="TIR"/>
    <property type="match status" value="1"/>
</dbReference>
<dbReference type="Gene3D" id="1.10.8.430">
    <property type="entry name" value="Helical domain of apoptotic protease-activating factors"/>
    <property type="match status" value="1"/>
</dbReference>
<dbReference type="PROSITE" id="PS50104">
    <property type="entry name" value="TIR"/>
    <property type="match status" value="1"/>
</dbReference>
<dbReference type="PRINTS" id="PR00364">
    <property type="entry name" value="DISEASERSIST"/>
</dbReference>
<comment type="caution">
    <text evidence="6">The sequence shown here is derived from an EMBL/GenBank/DDBJ whole genome shotgun (WGS) entry which is preliminary data.</text>
</comment>
<dbReference type="EMBL" id="JBJKBG010000003">
    <property type="protein sequence ID" value="KAL3746903.1"/>
    <property type="molecule type" value="Genomic_DNA"/>
</dbReference>
<dbReference type="PROSITE" id="PS51450">
    <property type="entry name" value="LRR"/>
    <property type="match status" value="2"/>
</dbReference>
<dbReference type="SUPFAM" id="SSF52200">
    <property type="entry name" value="Toll/Interleukin receptor TIR domain"/>
    <property type="match status" value="1"/>
</dbReference>
<name>A0ABD3L8M0_EUCGL</name>
<keyword evidence="7" id="KW-1185">Reference proteome</keyword>
<dbReference type="Gene3D" id="3.40.50.300">
    <property type="entry name" value="P-loop containing nucleotide triphosphate hydrolases"/>
    <property type="match status" value="1"/>
</dbReference>
<feature type="compositionally biased region" description="Polar residues" evidence="4">
    <location>
        <begin position="1511"/>
        <end position="1537"/>
    </location>
</feature>
<dbReference type="SMART" id="SM00255">
    <property type="entry name" value="TIR"/>
    <property type="match status" value="1"/>
</dbReference>
<dbReference type="GO" id="GO:0006952">
    <property type="term" value="P:defense response"/>
    <property type="evidence" value="ECO:0007669"/>
    <property type="project" value="UniProtKB-KW"/>
</dbReference>
<organism evidence="6 7">
    <name type="scientific">Eucalyptus globulus</name>
    <name type="common">Tasmanian blue gum</name>
    <dbReference type="NCBI Taxonomy" id="34317"/>
    <lineage>
        <taxon>Eukaryota</taxon>
        <taxon>Viridiplantae</taxon>
        <taxon>Streptophyta</taxon>
        <taxon>Embryophyta</taxon>
        <taxon>Tracheophyta</taxon>
        <taxon>Spermatophyta</taxon>
        <taxon>Magnoliopsida</taxon>
        <taxon>eudicotyledons</taxon>
        <taxon>Gunneridae</taxon>
        <taxon>Pentapetalae</taxon>
        <taxon>rosids</taxon>
        <taxon>malvids</taxon>
        <taxon>Myrtales</taxon>
        <taxon>Myrtaceae</taxon>
        <taxon>Myrtoideae</taxon>
        <taxon>Eucalypteae</taxon>
        <taxon>Eucalyptus</taxon>
    </lineage>
</organism>
<dbReference type="InterPro" id="IPR035897">
    <property type="entry name" value="Toll_tir_struct_dom_sf"/>
</dbReference>
<evidence type="ECO:0000256" key="4">
    <source>
        <dbReference type="SAM" id="MobiDB-lite"/>
    </source>
</evidence>
<dbReference type="InterPro" id="IPR000157">
    <property type="entry name" value="TIR_dom"/>
</dbReference>
<dbReference type="InterPro" id="IPR055414">
    <property type="entry name" value="LRR_R13L4/SHOC2-like"/>
</dbReference>
<dbReference type="InterPro" id="IPR042197">
    <property type="entry name" value="Apaf_helical"/>
</dbReference>
<dbReference type="GO" id="GO:0051707">
    <property type="term" value="P:response to other organism"/>
    <property type="evidence" value="ECO:0007669"/>
    <property type="project" value="UniProtKB-ARBA"/>
</dbReference>
<dbReference type="PANTHER" id="PTHR11017:SF570">
    <property type="entry name" value="DISEASE RESISTANCE PROTEIN (TIR-NBS CLASS)-RELATED"/>
    <property type="match status" value="1"/>
</dbReference>
<protein>
    <recommendedName>
        <fullName evidence="5">TIR domain-containing protein</fullName>
    </recommendedName>
</protein>
<evidence type="ECO:0000256" key="3">
    <source>
        <dbReference type="ARBA" id="ARBA00022821"/>
    </source>
</evidence>
<keyword evidence="2" id="KW-0677">Repeat</keyword>
<evidence type="ECO:0000256" key="2">
    <source>
        <dbReference type="ARBA" id="ARBA00022737"/>
    </source>
</evidence>
<dbReference type="InterPro" id="IPR027417">
    <property type="entry name" value="P-loop_NTPase"/>
</dbReference>
<keyword evidence="1" id="KW-0433">Leucine-rich repeat</keyword>
<feature type="region of interest" description="Disordered" evidence="4">
    <location>
        <begin position="1413"/>
        <end position="1452"/>
    </location>
</feature>
<dbReference type="InterPro" id="IPR032675">
    <property type="entry name" value="LRR_dom_sf"/>
</dbReference>
<feature type="compositionally biased region" description="Basic and acidic residues" evidence="4">
    <location>
        <begin position="1480"/>
        <end position="1489"/>
    </location>
</feature>
<dbReference type="InterPro" id="IPR058192">
    <property type="entry name" value="WHD_ROQ1-like"/>
</dbReference>
<dbReference type="InterPro" id="IPR001611">
    <property type="entry name" value="Leu-rich_rpt"/>
</dbReference>
<evidence type="ECO:0000256" key="1">
    <source>
        <dbReference type="ARBA" id="ARBA00022614"/>
    </source>
</evidence>
<feature type="domain" description="TIR" evidence="5">
    <location>
        <begin position="18"/>
        <end position="184"/>
    </location>
</feature>
<keyword evidence="3" id="KW-0611">Plant defense</keyword>
<dbReference type="Gene3D" id="3.40.50.10140">
    <property type="entry name" value="Toll/interleukin-1 receptor homology (TIR) domain"/>
    <property type="match status" value="1"/>
</dbReference>
<evidence type="ECO:0000259" key="5">
    <source>
        <dbReference type="PROSITE" id="PS50104"/>
    </source>
</evidence>
<dbReference type="SUPFAM" id="SSF52058">
    <property type="entry name" value="L domain-like"/>
    <property type="match status" value="2"/>
</dbReference>
<accession>A0ABD3L8M0</accession>
<dbReference type="Pfam" id="PF23282">
    <property type="entry name" value="WHD_ROQ1"/>
    <property type="match status" value="1"/>
</dbReference>
<gene>
    <name evidence="6" type="ORF">ACJRO7_015788</name>
</gene>
<dbReference type="PANTHER" id="PTHR11017">
    <property type="entry name" value="LEUCINE-RICH REPEAT-CONTAINING PROTEIN"/>
    <property type="match status" value="1"/>
</dbReference>
<dbReference type="Pfam" id="PF00931">
    <property type="entry name" value="NB-ARC"/>
    <property type="match status" value="1"/>
</dbReference>
<dbReference type="SUPFAM" id="SSF52540">
    <property type="entry name" value="P-loop containing nucleoside triphosphate hydrolases"/>
    <property type="match status" value="1"/>
</dbReference>
<proteinExistence type="predicted"/>
<dbReference type="Pfam" id="PF23598">
    <property type="entry name" value="LRR_14"/>
    <property type="match status" value="1"/>
</dbReference>
<feature type="region of interest" description="Disordered" evidence="4">
    <location>
        <begin position="1480"/>
        <end position="1586"/>
    </location>
</feature>
<evidence type="ECO:0000313" key="6">
    <source>
        <dbReference type="EMBL" id="KAL3746903.1"/>
    </source>
</evidence>
<sequence length="1586" mass="180063">MANLEVEMSSDVARALRGEYQVFLSFRGPDTRYGFTDFLYHGLVDAGIRVFRDEDELRVGEVIGGNLLRAINNSLLYIPIFSRTYASSKWCLRELAHIVDNVLNSKGKKGILPIFLDVEPEDVKLKTPLYSVALLEHANKFPDEVKDWRKALEEVDEIKGWNVKKDQSQAAIVKLVVKEVLEKLKIKQKSVTKHLVGLDGQIKELTKLLDVNHDDVRLIGIYGMGGIGKTTIAVVIFNQLYSHFGKCCSFLEGIRERLTKEGIVPLQKKLLSDIGGSTSVGEINDSEEGMRRIRATLNNKKVLVVLDDVDKKVPIKNLIGNSKLCRGSRIIITTRDISVLEVEGFKDGTRKYEMLQMDVDSALQLFCRHAFSRDSPLDGYCQLSSDIVLSTGGLPLAIEVIGSLLNGKDQEIWKETLDKLREVPEKEILEKLRISYDDLENHHKQIFLDIACFFCNENKTDAIYMWTACKFYPNRGIEVLTNRCLVKILDNDQFQMHDQLIALGRQIVREDSPNDLEKQSRLWIAEEALQIMRTKEVKHKVLALELFSDGPPIEIRNEDFERLPNLRILDLKGGTFAGNFTSCSNLRWFSWHYPPFVKYMSNFNLDFRADNLYLDQLVVLKLNGIDFKDDSKAWDLIKRAQKLKVLSISSCSGITTIPDISRCLSLERLTLHHCDKLKRIESFIGDLQSLIELKIQMCTNFTDLPEEVGALVKLKRLSLSGCINLSELPSSLGNLTSLMELNLSGSKIRELPNFIGQLKSSQILHFPLSSVQFSEHHDWQLPSGISTLVNLEELDLCRHNGMKGEIPIGEQALRILNLRQTGIGRIPRTINKLHHLQTLDLTDCNEIQELPELPTSLNYLFLRSLSLHSVPNLSKLTNLVELVLSDGDPNYRKLKLFPGCDIRWIGNLSKLEWLGLNLPNVPVPPELASLSLLKEVHLTRMDLKPLALLPSSCWSLRNLSTLDIFSCVAEDISLDGLPQLESISCRCKRLKRLSIPSELRKLRDVKVLYCPELVELRVVGLSKSLKDLSFRHCKSLTKISGLQYLKNLKKLILEHCKVTDMEGLDELESLETLSVIECRSLRRLIGASRTKIPDNCYLYISECGYSIKDSEGMPLKRYREEVLLDTSKKISITIRFQLGVKKSSERFEFVGGIEREKKGVDPYLLTYEGLVADLKNFGFGLKRMWFDGSLDSPFKERIWLKGFHEIKSDEEVNRIFKHSSINGLLIHLFVEGWVHSEWEGEYDDEMMEMLREQRRMKTDVYSDEDEVKWWGFSCSDSELNFDSTSFADLVPSPMSFTIRFHLGVKKCYWGCIGGIEREKEGVDSSSVTYEGLIADVKNFGFRTKRMWYEIPLALEVRIVSDEKVNTMLEYASREISPIHLVVEGEVDSEWEGEYDDEMMKMLREQRRMKTDVCSVEDGAKGGASCPNEDSNSASVGGESETHGSSSVDDFELERGNTECFEATTSIAEKNLDTVKNQVELHEESRDKKSYQLKSTSAKQGKRQRDDDHASHTNTTAKKSTCGLQSGSPQQVTSTTRQAAKKQPLVEAAGPSRKKKKNDSKQVNPIRRSARLMKGPTGGTSDIMNLD</sequence>
<dbReference type="Gene3D" id="3.80.10.10">
    <property type="entry name" value="Ribonuclease Inhibitor"/>
    <property type="match status" value="4"/>
</dbReference>
<reference evidence="6 7" key="1">
    <citation type="submission" date="2024-11" db="EMBL/GenBank/DDBJ databases">
        <title>Chromosome-level genome assembly of Eucalyptus globulus Labill. provides insights into its genome evolution.</title>
        <authorList>
            <person name="Li X."/>
        </authorList>
    </citation>
    <scope>NUCLEOTIDE SEQUENCE [LARGE SCALE GENOMIC DNA]</scope>
    <source>
        <strain evidence="6">CL2024</strain>
        <tissue evidence="6">Fresh tender leaves</tissue>
    </source>
</reference>